<dbReference type="EMBL" id="CP002637">
    <property type="protein sequence ID" value="AEC00335.1"/>
    <property type="molecule type" value="Genomic_DNA"/>
</dbReference>
<dbReference type="OrthoDB" id="1669264at2"/>
<accession>C9LU33</accession>
<dbReference type="RefSeq" id="WP_006191998.1">
    <property type="nucleotide sequence ID" value="NC_015437.1"/>
</dbReference>
<name>C9LU33_SELS3</name>
<gene>
    <name evidence="1" type="ordered locus">Selsp_1376</name>
    <name evidence="2" type="ORF">SELSPUOL_00839</name>
</gene>
<dbReference type="AlphaFoldDB" id="C9LU33"/>
<evidence type="ECO:0000313" key="1">
    <source>
        <dbReference type="EMBL" id="AEC00335.1"/>
    </source>
</evidence>
<dbReference type="Proteomes" id="UP000003505">
    <property type="component" value="Unassembled WGS sequence"/>
</dbReference>
<reference evidence="1 4" key="2">
    <citation type="submission" date="2011-04" db="EMBL/GenBank/DDBJ databases">
        <title>The complete genome of Selenomonas sputigena DSM 20758.</title>
        <authorList>
            <consortium name="US DOE Joint Genome Institute (JGI-PGF)"/>
            <person name="Lucas S."/>
            <person name="Copeland A."/>
            <person name="Lapidus A."/>
            <person name="Bruce D."/>
            <person name="Goodwin L."/>
            <person name="Pitluck S."/>
            <person name="Peters L."/>
            <person name="Kyrpides N."/>
            <person name="Mavromatis K."/>
            <person name="Ivanova N."/>
            <person name="Ovchinnikova G."/>
            <person name="Teshima H."/>
            <person name="Detter J.C."/>
            <person name="Tapia R."/>
            <person name="Han C."/>
            <person name="Land M."/>
            <person name="Hauser L."/>
            <person name="Markowitz V."/>
            <person name="Cheng J.-F."/>
            <person name="Hugenholtz P."/>
            <person name="Woyke T."/>
            <person name="Wu D."/>
            <person name="Gronow S."/>
            <person name="Wellnitz S."/>
            <person name="Schneider S."/>
            <person name="Klenk H.-P."/>
            <person name="Eisen J.A."/>
        </authorList>
    </citation>
    <scope>NUCLEOTIDE SEQUENCE [LARGE SCALE GENOMIC DNA]</scope>
    <source>
        <strain evidence="1">ATCC 35185</strain>
        <strain evidence="4">ATCC 35185 / DSM 20758 / VPI D19B-28</strain>
    </source>
</reference>
<reference evidence="2 3" key="1">
    <citation type="submission" date="2009-09" db="EMBL/GenBank/DDBJ databases">
        <authorList>
            <person name="Weinstock G."/>
            <person name="Sodergren E."/>
            <person name="Clifton S."/>
            <person name="Fulton L."/>
            <person name="Fulton B."/>
            <person name="Courtney L."/>
            <person name="Fronick C."/>
            <person name="Harrison M."/>
            <person name="Strong C."/>
            <person name="Farmer C."/>
            <person name="Delahaunty K."/>
            <person name="Markovic C."/>
            <person name="Hall O."/>
            <person name="Minx P."/>
            <person name="Tomlinson C."/>
            <person name="Mitreva M."/>
            <person name="Nelson J."/>
            <person name="Hou S."/>
            <person name="Wollam A."/>
            <person name="Pepin K.H."/>
            <person name="Johnson M."/>
            <person name="Bhonagiri V."/>
            <person name="Nash W.E."/>
            <person name="Warren W."/>
            <person name="Chinwalla A."/>
            <person name="Mardis E.R."/>
            <person name="Wilson R.K."/>
        </authorList>
    </citation>
    <scope>NUCLEOTIDE SEQUENCE [LARGE SCALE GENOMIC DNA]</scope>
    <source>
        <strain evidence="2">ATCC 35185</strain>
        <strain evidence="3">ATCC 35185 / DSM 20758 / VPI D19B-28</strain>
    </source>
</reference>
<protein>
    <recommendedName>
        <fullName evidence="5">DUF721 domain-containing protein</fullName>
    </recommendedName>
</protein>
<organism evidence="2 3">
    <name type="scientific">Selenomonas sputigena (strain ATCC 35185 / DSM 20758 / CCUG 44933 / VPI D19B-28)</name>
    <dbReference type="NCBI Taxonomy" id="546271"/>
    <lineage>
        <taxon>Bacteria</taxon>
        <taxon>Bacillati</taxon>
        <taxon>Bacillota</taxon>
        <taxon>Negativicutes</taxon>
        <taxon>Selenomonadales</taxon>
        <taxon>Selenomonadaceae</taxon>
        <taxon>Selenomonas</taxon>
    </lineage>
</organism>
<evidence type="ECO:0000313" key="3">
    <source>
        <dbReference type="Proteomes" id="UP000003505"/>
    </source>
</evidence>
<dbReference type="Proteomes" id="UP000011124">
    <property type="component" value="Chromosome"/>
</dbReference>
<dbReference type="EMBL" id="ACKP02000015">
    <property type="protein sequence ID" value="EEX77564.1"/>
    <property type="molecule type" value="Genomic_DNA"/>
</dbReference>
<keyword evidence="4" id="KW-1185">Reference proteome</keyword>
<proteinExistence type="predicted"/>
<evidence type="ECO:0000313" key="2">
    <source>
        <dbReference type="EMBL" id="EEX77564.1"/>
    </source>
</evidence>
<dbReference type="STRING" id="546271.Selsp_1376"/>
<evidence type="ECO:0000313" key="4">
    <source>
        <dbReference type="Proteomes" id="UP000011124"/>
    </source>
</evidence>
<evidence type="ECO:0008006" key="5">
    <source>
        <dbReference type="Google" id="ProtNLM"/>
    </source>
</evidence>
<dbReference type="KEGG" id="ssg:Selsp_1376"/>
<dbReference type="HOGENOM" id="CLU_2302687_0_0_9"/>
<sequence>MMEKEWLLNNPHLTAEKMSPIEERIPAARAEVHEGLSRAKGILGEEGYKKYLAPLQNLAKSGTTLLVTVRTARERTMLVKECLPALKEAFGANVVKVVAV</sequence>